<organism evidence="10 11">
    <name type="scientific">Penicillium antarcticum</name>
    <dbReference type="NCBI Taxonomy" id="416450"/>
    <lineage>
        <taxon>Eukaryota</taxon>
        <taxon>Fungi</taxon>
        <taxon>Dikarya</taxon>
        <taxon>Ascomycota</taxon>
        <taxon>Pezizomycotina</taxon>
        <taxon>Eurotiomycetes</taxon>
        <taxon>Eurotiomycetidae</taxon>
        <taxon>Eurotiales</taxon>
        <taxon>Aspergillaceae</taxon>
        <taxon>Penicillium</taxon>
    </lineage>
</organism>
<keyword evidence="3" id="KW-0808">Transferase</keyword>
<accession>A0A1V6PGQ0</accession>
<comment type="caution">
    <text evidence="10">The sequence shown here is derived from an EMBL/GenBank/DDBJ whole genome shotgun (WGS) entry which is preliminary data.</text>
</comment>
<gene>
    <name evidence="10" type="ORF">PENANT_c145G02742</name>
</gene>
<keyword evidence="4" id="KW-0547">Nucleotide-binding</keyword>
<dbReference type="PROSITE" id="PS50011">
    <property type="entry name" value="PROTEIN_KINASE_DOM"/>
    <property type="match status" value="1"/>
</dbReference>
<evidence type="ECO:0000256" key="7">
    <source>
        <dbReference type="ARBA" id="ARBA00047899"/>
    </source>
</evidence>
<dbReference type="InterPro" id="IPR011009">
    <property type="entry name" value="Kinase-like_dom_sf"/>
</dbReference>
<evidence type="ECO:0000313" key="11">
    <source>
        <dbReference type="Proteomes" id="UP000191672"/>
    </source>
</evidence>
<sequence>MHDPHIRIIDFGVASWTDNHLSDLIQSPALRAPEVTIGAHWDAGVDIWSLGCLILEFVQGIVPFSGVASKNGSWTIDDDRLARTIEILGNFPPELLRKGKRTAEFFNANGDLLRIPDLTPTSLERLINGTERPFLKPHDMSDAEIPIFIDFLR</sequence>
<reference evidence="11" key="1">
    <citation type="journal article" date="2017" name="Nat. Microbiol.">
        <title>Global analysis of biosynthetic gene clusters reveals vast potential of secondary metabolite production in Penicillium species.</title>
        <authorList>
            <person name="Nielsen J.C."/>
            <person name="Grijseels S."/>
            <person name="Prigent S."/>
            <person name="Ji B."/>
            <person name="Dainat J."/>
            <person name="Nielsen K.F."/>
            <person name="Frisvad J.C."/>
            <person name="Workman M."/>
            <person name="Nielsen J."/>
        </authorList>
    </citation>
    <scope>NUCLEOTIDE SEQUENCE [LARGE SCALE GENOMIC DNA]</scope>
    <source>
        <strain evidence="11">IBT 31811</strain>
    </source>
</reference>
<dbReference type="PANTHER" id="PTHR47634">
    <property type="entry name" value="PROTEIN KINASE DOMAIN-CONTAINING PROTEIN-RELATED"/>
    <property type="match status" value="1"/>
</dbReference>
<evidence type="ECO:0000256" key="8">
    <source>
        <dbReference type="ARBA" id="ARBA00048679"/>
    </source>
</evidence>
<comment type="catalytic activity">
    <reaction evidence="8">
        <text>L-seryl-[protein] + ATP = O-phospho-L-seryl-[protein] + ADP + H(+)</text>
        <dbReference type="Rhea" id="RHEA:17989"/>
        <dbReference type="Rhea" id="RHEA-COMP:9863"/>
        <dbReference type="Rhea" id="RHEA-COMP:11604"/>
        <dbReference type="ChEBI" id="CHEBI:15378"/>
        <dbReference type="ChEBI" id="CHEBI:29999"/>
        <dbReference type="ChEBI" id="CHEBI:30616"/>
        <dbReference type="ChEBI" id="CHEBI:83421"/>
        <dbReference type="ChEBI" id="CHEBI:456216"/>
        <dbReference type="EC" id="2.7.11.1"/>
    </reaction>
</comment>
<evidence type="ECO:0000256" key="1">
    <source>
        <dbReference type="ARBA" id="ARBA00012513"/>
    </source>
</evidence>
<dbReference type="Proteomes" id="UP000191672">
    <property type="component" value="Unassembled WGS sequence"/>
</dbReference>
<dbReference type="GO" id="GO:0005524">
    <property type="term" value="F:ATP binding"/>
    <property type="evidence" value="ECO:0007669"/>
    <property type="project" value="UniProtKB-KW"/>
</dbReference>
<dbReference type="InterPro" id="IPR051334">
    <property type="entry name" value="SRPK"/>
</dbReference>
<dbReference type="InterPro" id="IPR000719">
    <property type="entry name" value="Prot_kinase_dom"/>
</dbReference>
<dbReference type="Pfam" id="PF00069">
    <property type="entry name" value="Pkinase"/>
    <property type="match status" value="1"/>
</dbReference>
<keyword evidence="11" id="KW-1185">Reference proteome</keyword>
<dbReference type="GO" id="GO:0004674">
    <property type="term" value="F:protein serine/threonine kinase activity"/>
    <property type="evidence" value="ECO:0007669"/>
    <property type="project" value="UniProtKB-KW"/>
</dbReference>
<evidence type="ECO:0000256" key="6">
    <source>
        <dbReference type="ARBA" id="ARBA00022840"/>
    </source>
</evidence>
<dbReference type="PANTHER" id="PTHR47634:SF9">
    <property type="entry name" value="PROTEIN KINASE DOMAIN-CONTAINING PROTEIN-RELATED"/>
    <property type="match status" value="1"/>
</dbReference>
<evidence type="ECO:0000256" key="4">
    <source>
        <dbReference type="ARBA" id="ARBA00022741"/>
    </source>
</evidence>
<dbReference type="SUPFAM" id="SSF56112">
    <property type="entry name" value="Protein kinase-like (PK-like)"/>
    <property type="match status" value="1"/>
</dbReference>
<dbReference type="EC" id="2.7.11.1" evidence="1"/>
<evidence type="ECO:0000259" key="9">
    <source>
        <dbReference type="PROSITE" id="PS50011"/>
    </source>
</evidence>
<feature type="domain" description="Protein kinase" evidence="9">
    <location>
        <begin position="1"/>
        <end position="135"/>
    </location>
</feature>
<evidence type="ECO:0000256" key="2">
    <source>
        <dbReference type="ARBA" id="ARBA00022527"/>
    </source>
</evidence>
<dbReference type="STRING" id="416450.A0A1V6PGQ0"/>
<name>A0A1V6PGQ0_9EURO</name>
<evidence type="ECO:0000256" key="5">
    <source>
        <dbReference type="ARBA" id="ARBA00022777"/>
    </source>
</evidence>
<feature type="non-terminal residue" evidence="10">
    <location>
        <position position="153"/>
    </location>
</feature>
<keyword evidence="5" id="KW-0418">Kinase</keyword>
<dbReference type="GO" id="GO:0000245">
    <property type="term" value="P:spliceosomal complex assembly"/>
    <property type="evidence" value="ECO:0007669"/>
    <property type="project" value="TreeGrafter"/>
</dbReference>
<keyword evidence="6" id="KW-0067">ATP-binding</keyword>
<proteinExistence type="predicted"/>
<dbReference type="Gene3D" id="1.10.510.10">
    <property type="entry name" value="Transferase(Phosphotransferase) domain 1"/>
    <property type="match status" value="1"/>
</dbReference>
<evidence type="ECO:0000256" key="3">
    <source>
        <dbReference type="ARBA" id="ARBA00022679"/>
    </source>
</evidence>
<dbReference type="AlphaFoldDB" id="A0A1V6PGQ0"/>
<dbReference type="GO" id="GO:0050684">
    <property type="term" value="P:regulation of mRNA processing"/>
    <property type="evidence" value="ECO:0007669"/>
    <property type="project" value="TreeGrafter"/>
</dbReference>
<keyword evidence="2" id="KW-0723">Serine/threonine-protein kinase</keyword>
<protein>
    <recommendedName>
        <fullName evidence="1">non-specific serine/threonine protein kinase</fullName>
        <ecNumber evidence="1">2.7.11.1</ecNumber>
    </recommendedName>
</protein>
<comment type="catalytic activity">
    <reaction evidence="7">
        <text>L-threonyl-[protein] + ATP = O-phospho-L-threonyl-[protein] + ADP + H(+)</text>
        <dbReference type="Rhea" id="RHEA:46608"/>
        <dbReference type="Rhea" id="RHEA-COMP:11060"/>
        <dbReference type="Rhea" id="RHEA-COMP:11605"/>
        <dbReference type="ChEBI" id="CHEBI:15378"/>
        <dbReference type="ChEBI" id="CHEBI:30013"/>
        <dbReference type="ChEBI" id="CHEBI:30616"/>
        <dbReference type="ChEBI" id="CHEBI:61977"/>
        <dbReference type="ChEBI" id="CHEBI:456216"/>
        <dbReference type="EC" id="2.7.11.1"/>
    </reaction>
</comment>
<evidence type="ECO:0000313" key="10">
    <source>
        <dbReference type="EMBL" id="OQD75862.1"/>
    </source>
</evidence>
<dbReference type="EMBL" id="MDYN01000145">
    <property type="protein sequence ID" value="OQD75862.1"/>
    <property type="molecule type" value="Genomic_DNA"/>
</dbReference>